<dbReference type="InterPro" id="IPR046513">
    <property type="entry name" value="DUF6691"/>
</dbReference>
<keyword evidence="1" id="KW-1133">Transmembrane helix</keyword>
<gene>
    <name evidence="2" type="ORF">Agub_g13008</name>
</gene>
<feature type="transmembrane region" description="Helical" evidence="1">
    <location>
        <begin position="187"/>
        <end position="213"/>
    </location>
</feature>
<dbReference type="AlphaFoldDB" id="A0AAD3E1G8"/>
<evidence type="ECO:0000313" key="2">
    <source>
        <dbReference type="EMBL" id="GFR50742.1"/>
    </source>
</evidence>
<protein>
    <recommendedName>
        <fullName evidence="4">YeeE/YedE family protein</fullName>
    </recommendedName>
</protein>
<evidence type="ECO:0000313" key="3">
    <source>
        <dbReference type="Proteomes" id="UP001054857"/>
    </source>
</evidence>
<keyword evidence="3" id="KW-1185">Reference proteome</keyword>
<name>A0AAD3E1G8_9CHLO</name>
<proteinExistence type="predicted"/>
<feature type="transmembrane region" description="Helical" evidence="1">
    <location>
        <begin position="141"/>
        <end position="160"/>
    </location>
</feature>
<dbReference type="Proteomes" id="UP001054857">
    <property type="component" value="Unassembled WGS sequence"/>
</dbReference>
<comment type="caution">
    <text evidence="2">The sequence shown here is derived from an EMBL/GenBank/DDBJ whole genome shotgun (WGS) entry which is preliminary data.</text>
</comment>
<dbReference type="Pfam" id="PF20398">
    <property type="entry name" value="DUF6691"/>
    <property type="match status" value="1"/>
</dbReference>
<keyword evidence="1" id="KW-0472">Membrane</keyword>
<evidence type="ECO:0000256" key="1">
    <source>
        <dbReference type="SAM" id="Phobius"/>
    </source>
</evidence>
<accession>A0AAD3E1G8</accession>
<feature type="non-terminal residue" evidence="2">
    <location>
        <position position="1"/>
    </location>
</feature>
<evidence type="ECO:0008006" key="4">
    <source>
        <dbReference type="Google" id="ProtNLM"/>
    </source>
</evidence>
<keyword evidence="1" id="KW-0812">Transmembrane</keyword>
<sequence>GMATATATSTAAALGVAAPAALMMPSPAEVELAASIAVAGLAAFATLAVGPRLFRGVSGSSGSSGSNAVPMDLSALKKGGDGKDAAQQQPVAQQQQLQPLELGAEVVAGVIFALGLGLSGMTRPSKVAGFLQVGWPAWDPSLPFVMGGAVLVAMAAYQAIMRFKIMPKPILCKNFQIPTSSLIDRRLLAGGVLFGAGWGLAGMCPGPALVASVTGSPHVLAYVGAMAAGMLLETRASARWGARK</sequence>
<feature type="transmembrane region" description="Helical" evidence="1">
    <location>
        <begin position="102"/>
        <end position="121"/>
    </location>
</feature>
<feature type="transmembrane region" description="Helical" evidence="1">
    <location>
        <begin position="219"/>
        <end position="238"/>
    </location>
</feature>
<dbReference type="EMBL" id="BMAR01000040">
    <property type="protein sequence ID" value="GFR50742.1"/>
    <property type="molecule type" value="Genomic_DNA"/>
</dbReference>
<feature type="transmembrane region" description="Helical" evidence="1">
    <location>
        <begin position="33"/>
        <end position="54"/>
    </location>
</feature>
<organism evidence="2 3">
    <name type="scientific">Astrephomene gubernaculifera</name>
    <dbReference type="NCBI Taxonomy" id="47775"/>
    <lineage>
        <taxon>Eukaryota</taxon>
        <taxon>Viridiplantae</taxon>
        <taxon>Chlorophyta</taxon>
        <taxon>core chlorophytes</taxon>
        <taxon>Chlorophyceae</taxon>
        <taxon>CS clade</taxon>
        <taxon>Chlamydomonadales</taxon>
        <taxon>Astrephomenaceae</taxon>
        <taxon>Astrephomene</taxon>
    </lineage>
</organism>
<reference evidence="2 3" key="1">
    <citation type="journal article" date="2021" name="Sci. Rep.">
        <title>Genome sequencing of the multicellular alga Astrephomene provides insights into convergent evolution of germ-soma differentiation.</title>
        <authorList>
            <person name="Yamashita S."/>
            <person name="Yamamoto K."/>
            <person name="Matsuzaki R."/>
            <person name="Suzuki S."/>
            <person name="Yamaguchi H."/>
            <person name="Hirooka S."/>
            <person name="Minakuchi Y."/>
            <person name="Miyagishima S."/>
            <person name="Kawachi M."/>
            <person name="Toyoda A."/>
            <person name="Nozaki H."/>
        </authorList>
    </citation>
    <scope>NUCLEOTIDE SEQUENCE [LARGE SCALE GENOMIC DNA]</scope>
    <source>
        <strain evidence="2 3">NIES-4017</strain>
    </source>
</reference>